<evidence type="ECO:0000313" key="1">
    <source>
        <dbReference type="EMBL" id="SMC91526.1"/>
    </source>
</evidence>
<name>A0AC61PQI6_9FIRM</name>
<dbReference type="Proteomes" id="UP000192328">
    <property type="component" value="Unassembled WGS sequence"/>
</dbReference>
<keyword evidence="2" id="KW-1185">Reference proteome</keyword>
<reference evidence="1" key="1">
    <citation type="submission" date="2017-04" db="EMBL/GenBank/DDBJ databases">
        <authorList>
            <person name="Varghese N."/>
            <person name="Submissions S."/>
        </authorList>
    </citation>
    <scope>NUCLEOTIDE SEQUENCE</scope>
    <source>
        <strain evidence="1">WTE2008</strain>
    </source>
</reference>
<organism evidence="1 2">
    <name type="scientific">Aristaeella lactis</name>
    <dbReference type="NCBI Taxonomy" id="3046383"/>
    <lineage>
        <taxon>Bacteria</taxon>
        <taxon>Bacillati</taxon>
        <taxon>Bacillota</taxon>
        <taxon>Clostridia</taxon>
        <taxon>Eubacteriales</taxon>
        <taxon>Aristaeellaceae</taxon>
        <taxon>Aristaeella</taxon>
    </lineage>
</organism>
<gene>
    <name evidence="1" type="ORF">SAMN06297397_3128</name>
</gene>
<protein>
    <submittedName>
        <fullName evidence="1">Uncharacterized protein</fullName>
    </submittedName>
</protein>
<sequence>MKSILIRDTTREERAAIVAEAVGSLEGACDGCAPGIIRMYDEYIEGRMELREVNAAFRTGYVSGKEGPEKAGCDML</sequence>
<comment type="caution">
    <text evidence="1">The sequence shown here is derived from an EMBL/GenBank/DDBJ whole genome shotgun (WGS) entry which is preliminary data.</text>
</comment>
<evidence type="ECO:0000313" key="2">
    <source>
        <dbReference type="Proteomes" id="UP000192328"/>
    </source>
</evidence>
<dbReference type="EMBL" id="FWXZ01000009">
    <property type="protein sequence ID" value="SMC91526.1"/>
    <property type="molecule type" value="Genomic_DNA"/>
</dbReference>
<accession>A0AC61PQI6</accession>
<proteinExistence type="predicted"/>